<proteinExistence type="predicted"/>
<dbReference type="AlphaFoldDB" id="A0A7X0H8X2"/>
<evidence type="ECO:0000313" key="2">
    <source>
        <dbReference type="Proteomes" id="UP000541810"/>
    </source>
</evidence>
<sequence>MKRKIFIVFSFPLLILLVLLVWNFDDIQRAYLISGDINFYGKIIDESGKPIVGHQVEFSISEPNFFWHWIGYRKARRRMEYAETDAKGLFALEGERGIWMDVTIRNTETLIFNPESIDRVKKYPEQFREKYFNEVINDGGVSNNFNFSGFSEAPKAGSGSSPGEPLIYTGYFLENIDPRR</sequence>
<protein>
    <submittedName>
        <fullName evidence="1">Uncharacterized protein</fullName>
    </submittedName>
</protein>
<evidence type="ECO:0000313" key="1">
    <source>
        <dbReference type="EMBL" id="MBB6430266.1"/>
    </source>
</evidence>
<organism evidence="1 2">
    <name type="scientific">Algisphaera agarilytica</name>
    <dbReference type="NCBI Taxonomy" id="1385975"/>
    <lineage>
        <taxon>Bacteria</taxon>
        <taxon>Pseudomonadati</taxon>
        <taxon>Planctomycetota</taxon>
        <taxon>Phycisphaerae</taxon>
        <taxon>Phycisphaerales</taxon>
        <taxon>Phycisphaeraceae</taxon>
        <taxon>Algisphaera</taxon>
    </lineage>
</organism>
<name>A0A7X0H8X2_9BACT</name>
<dbReference type="RefSeq" id="WP_184677794.1">
    <property type="nucleotide sequence ID" value="NZ_JACHGY010000001.1"/>
</dbReference>
<reference evidence="1 2" key="1">
    <citation type="submission" date="2020-08" db="EMBL/GenBank/DDBJ databases">
        <title>Genomic Encyclopedia of Type Strains, Phase IV (KMG-IV): sequencing the most valuable type-strain genomes for metagenomic binning, comparative biology and taxonomic classification.</title>
        <authorList>
            <person name="Goeker M."/>
        </authorList>
    </citation>
    <scope>NUCLEOTIDE SEQUENCE [LARGE SCALE GENOMIC DNA]</scope>
    <source>
        <strain evidence="1 2">DSM 103725</strain>
    </source>
</reference>
<keyword evidence="2" id="KW-1185">Reference proteome</keyword>
<accession>A0A7X0H8X2</accession>
<comment type="caution">
    <text evidence="1">The sequence shown here is derived from an EMBL/GenBank/DDBJ whole genome shotgun (WGS) entry which is preliminary data.</text>
</comment>
<gene>
    <name evidence="1" type="ORF">HNQ40_002072</name>
</gene>
<dbReference type="Proteomes" id="UP000541810">
    <property type="component" value="Unassembled WGS sequence"/>
</dbReference>
<dbReference type="EMBL" id="JACHGY010000001">
    <property type="protein sequence ID" value="MBB6430266.1"/>
    <property type="molecule type" value="Genomic_DNA"/>
</dbReference>